<dbReference type="Pfam" id="PF02779">
    <property type="entry name" value="Transket_pyr"/>
    <property type="match status" value="1"/>
</dbReference>
<dbReference type="SMART" id="SM00861">
    <property type="entry name" value="Transket_pyr"/>
    <property type="match status" value="1"/>
</dbReference>
<feature type="binding site" evidence="10">
    <location>
        <begin position="136"/>
        <end position="137"/>
    </location>
    <ligand>
        <name>thiamine diphosphate</name>
        <dbReference type="ChEBI" id="CHEBI:58937"/>
    </ligand>
</feature>
<feature type="binding site" evidence="10">
    <location>
        <position position="271"/>
    </location>
    <ligand>
        <name>thiamine diphosphate</name>
        <dbReference type="ChEBI" id="CHEBI:58937"/>
    </ligand>
</feature>
<dbReference type="OrthoDB" id="9803371at2"/>
<comment type="similarity">
    <text evidence="2 10">Belongs to the transketolase family. DXPS subfamily.</text>
</comment>
<proteinExistence type="inferred from homology"/>
<gene>
    <name evidence="10 12" type="primary">dxs</name>
    <name evidence="12" type="ORF">ERS672216_00090</name>
</gene>
<dbReference type="PANTHER" id="PTHR43322:SF5">
    <property type="entry name" value="1-DEOXY-D-XYLULOSE-5-PHOSPHATE SYNTHASE, CHLOROPLASTIC"/>
    <property type="match status" value="1"/>
</dbReference>
<dbReference type="HAMAP" id="MF_00315">
    <property type="entry name" value="DXP_synth"/>
    <property type="match status" value="1"/>
</dbReference>
<evidence type="ECO:0000259" key="11">
    <source>
        <dbReference type="SMART" id="SM00861"/>
    </source>
</evidence>
<comment type="subunit">
    <text evidence="3 10">Homodimer.</text>
</comment>
<dbReference type="Gene3D" id="3.40.50.920">
    <property type="match status" value="1"/>
</dbReference>
<dbReference type="PROSITE" id="PS00801">
    <property type="entry name" value="TRANSKETOLASE_1"/>
    <property type="match status" value="1"/>
</dbReference>
<feature type="binding site" evidence="10">
    <location>
        <position position="164"/>
    </location>
    <ligand>
        <name>Mg(2+)</name>
        <dbReference type="ChEBI" id="CHEBI:18420"/>
    </ligand>
</feature>
<evidence type="ECO:0000256" key="7">
    <source>
        <dbReference type="ARBA" id="ARBA00022977"/>
    </source>
</evidence>
<dbReference type="GO" id="GO:0009228">
    <property type="term" value="P:thiamine biosynthetic process"/>
    <property type="evidence" value="ECO:0007669"/>
    <property type="project" value="UniProtKB-UniRule"/>
</dbReference>
<evidence type="ECO:0000256" key="8">
    <source>
        <dbReference type="ARBA" id="ARBA00023052"/>
    </source>
</evidence>
<dbReference type="Pfam" id="PF02780">
    <property type="entry name" value="Transketolase_C"/>
    <property type="match status" value="1"/>
</dbReference>
<keyword evidence="13" id="KW-1185">Reference proteome</keyword>
<evidence type="ECO:0000256" key="2">
    <source>
        <dbReference type="ARBA" id="ARBA00011081"/>
    </source>
</evidence>
<dbReference type="RefSeq" id="WP_075539850.1">
    <property type="nucleotide sequence ID" value="NZ_CP053844.1"/>
</dbReference>
<dbReference type="InterPro" id="IPR020826">
    <property type="entry name" value="Transketolase_BS"/>
</dbReference>
<evidence type="ECO:0000256" key="9">
    <source>
        <dbReference type="ARBA" id="ARBA00023229"/>
    </source>
</evidence>
<accession>A0A128EAD4</accession>
<keyword evidence="7 10" id="KW-0784">Thiamine biosynthesis</keyword>
<comment type="cofactor">
    <cofactor evidence="10">
        <name>Mg(2+)</name>
        <dbReference type="ChEBI" id="CHEBI:18420"/>
    </cofactor>
    <text evidence="10">Binds 1 Mg(2+) ion per subunit.</text>
</comment>
<feature type="binding site" evidence="10">
    <location>
        <position position="352"/>
    </location>
    <ligand>
        <name>thiamine diphosphate</name>
        <dbReference type="ChEBI" id="CHEBI:58937"/>
    </ligand>
</feature>
<evidence type="ECO:0000256" key="6">
    <source>
        <dbReference type="ARBA" id="ARBA00022842"/>
    </source>
</evidence>
<dbReference type="Proteomes" id="UP000069632">
    <property type="component" value="Unassembled WGS sequence"/>
</dbReference>
<dbReference type="UniPathway" id="UPA00064">
    <property type="reaction ID" value="UER00091"/>
</dbReference>
<protein>
    <recommendedName>
        <fullName evidence="10">1-deoxy-D-xylulose-5-phosphate synthase</fullName>
        <ecNumber evidence="10">2.2.1.7</ecNumber>
    </recommendedName>
    <alternativeName>
        <fullName evidence="10">1-deoxyxylulose-5-phosphate synthase</fullName>
        <shortName evidence="10">DXP synthase</shortName>
        <shortName evidence="10">DXPS</shortName>
    </alternativeName>
</protein>
<dbReference type="SUPFAM" id="SSF52518">
    <property type="entry name" value="Thiamin diphosphate-binding fold (THDP-binding)"/>
    <property type="match status" value="1"/>
</dbReference>
<evidence type="ECO:0000313" key="13">
    <source>
        <dbReference type="Proteomes" id="UP000069632"/>
    </source>
</evidence>
<dbReference type="Pfam" id="PF13292">
    <property type="entry name" value="DXP_synthase_N"/>
    <property type="match status" value="1"/>
</dbReference>
<dbReference type="InterPro" id="IPR005475">
    <property type="entry name" value="Transketolase-like_Pyr-bd"/>
</dbReference>
<dbReference type="EC" id="2.2.1.7" evidence="10"/>
<evidence type="ECO:0000256" key="4">
    <source>
        <dbReference type="ARBA" id="ARBA00022679"/>
    </source>
</evidence>
<dbReference type="NCBIfam" id="NF003933">
    <property type="entry name" value="PRK05444.2-2"/>
    <property type="match status" value="1"/>
</dbReference>
<dbReference type="GO" id="GO:0019288">
    <property type="term" value="P:isopentenyl diphosphate biosynthetic process, methylerythritol 4-phosphate pathway"/>
    <property type="evidence" value="ECO:0007669"/>
    <property type="project" value="TreeGrafter"/>
</dbReference>
<dbReference type="InterPro" id="IPR005477">
    <property type="entry name" value="Dxylulose-5-P_synthase"/>
</dbReference>
<keyword evidence="5 10" id="KW-0479">Metal-binding</keyword>
<reference evidence="12 13" key="1">
    <citation type="submission" date="2016-02" db="EMBL/GenBank/DDBJ databases">
        <authorList>
            <consortium name="Pathogen Informatics"/>
        </authorList>
    </citation>
    <scope>NUCLEOTIDE SEQUENCE [LARGE SCALE GENOMIC DNA]</scope>
    <source>
        <strain evidence="12 13">RC20</strain>
    </source>
</reference>
<evidence type="ECO:0000256" key="1">
    <source>
        <dbReference type="ARBA" id="ARBA00004980"/>
    </source>
</evidence>
<dbReference type="GO" id="GO:0030976">
    <property type="term" value="F:thiamine pyrophosphate binding"/>
    <property type="evidence" value="ECO:0007669"/>
    <property type="project" value="UniProtKB-UniRule"/>
</dbReference>
<feature type="domain" description="Transketolase-like pyrimidine-binding" evidence="11">
    <location>
        <begin position="301"/>
        <end position="465"/>
    </location>
</feature>
<evidence type="ECO:0000256" key="10">
    <source>
        <dbReference type="HAMAP-Rule" id="MF_00315"/>
    </source>
</evidence>
<dbReference type="GO" id="GO:0000287">
    <property type="term" value="F:magnesium ion binding"/>
    <property type="evidence" value="ECO:0007669"/>
    <property type="project" value="UniProtKB-UniRule"/>
</dbReference>
<keyword evidence="4 10" id="KW-0808">Transferase</keyword>
<comment type="cofactor">
    <cofactor evidence="10">
        <name>thiamine diphosphate</name>
        <dbReference type="ChEBI" id="CHEBI:58937"/>
    </cofactor>
    <text evidence="10">Binds 1 thiamine pyrophosphate per subunit.</text>
</comment>
<dbReference type="EMBL" id="FIZP01000001">
    <property type="protein sequence ID" value="CZE45899.1"/>
    <property type="molecule type" value="Genomic_DNA"/>
</dbReference>
<evidence type="ECO:0000313" key="12">
    <source>
        <dbReference type="EMBL" id="CZE45899.1"/>
    </source>
</evidence>
<feature type="binding site" evidence="10">
    <location>
        <position position="63"/>
    </location>
    <ligand>
        <name>thiamine diphosphate</name>
        <dbReference type="ChEBI" id="CHEBI:58937"/>
    </ligand>
</feature>
<feature type="binding site" evidence="10">
    <location>
        <position position="135"/>
    </location>
    <ligand>
        <name>Mg(2+)</name>
        <dbReference type="ChEBI" id="CHEBI:18420"/>
    </ligand>
</feature>
<dbReference type="CDD" id="cd07033">
    <property type="entry name" value="TPP_PYR_DXS_TK_like"/>
    <property type="match status" value="1"/>
</dbReference>
<dbReference type="InterPro" id="IPR033248">
    <property type="entry name" value="Transketolase_C"/>
</dbReference>
<comment type="pathway">
    <text evidence="1 10">Metabolic intermediate biosynthesis; 1-deoxy-D-xylulose 5-phosphate biosynthesis; 1-deoxy-D-xylulose 5-phosphate from D-glyceraldehyde 3-phosphate and pyruvate: step 1/1.</text>
</comment>
<keyword evidence="8 10" id="KW-0786">Thiamine pyrophosphate</keyword>
<dbReference type="PROSITE" id="PS00802">
    <property type="entry name" value="TRANSKETOLASE_2"/>
    <property type="match status" value="1"/>
</dbReference>
<feature type="binding site" evidence="10">
    <location>
        <begin position="104"/>
        <end position="106"/>
    </location>
    <ligand>
        <name>thiamine diphosphate</name>
        <dbReference type="ChEBI" id="CHEBI:58937"/>
    </ligand>
</feature>
<dbReference type="NCBIfam" id="TIGR00204">
    <property type="entry name" value="dxs"/>
    <property type="match status" value="1"/>
</dbReference>
<dbReference type="InterPro" id="IPR049557">
    <property type="entry name" value="Transketolase_CS"/>
</dbReference>
<evidence type="ECO:0000256" key="3">
    <source>
        <dbReference type="ARBA" id="ARBA00011738"/>
    </source>
</evidence>
<dbReference type="AlphaFoldDB" id="A0A128EAD4"/>
<keyword evidence="6 10" id="KW-0460">Magnesium</keyword>
<dbReference type="InterPro" id="IPR029061">
    <property type="entry name" value="THDP-binding"/>
</dbReference>
<dbReference type="GO" id="GO:0008661">
    <property type="term" value="F:1-deoxy-D-xylulose-5-phosphate synthase activity"/>
    <property type="evidence" value="ECO:0007669"/>
    <property type="project" value="UniProtKB-UniRule"/>
</dbReference>
<dbReference type="GO" id="GO:0016114">
    <property type="term" value="P:terpenoid biosynthetic process"/>
    <property type="evidence" value="ECO:0007669"/>
    <property type="project" value="UniProtKB-UniRule"/>
</dbReference>
<sequence length="607" mass="67514">MDIKDKNIDELKTLCSDIRERILNVVSKNGGHLSSNIGAVEIIVAMHYVFDVKKDPFIYDVSHQSYAHKLLTDRWDEFSTLRQFGGISGYTKPNESEYDYFVAGHSSTSISLAVGAAKAIKLKGEDRLPVALIGDGAMSAGMAYEALNELGDKEYPCVVILNDNEMSISKPIGALSKYLSQLMAGQSYQRFKDKVNKFLSYMPDTAAYMAKRFEEGFKLITPGMLFEELGLEYIGPVDGHDIEGLIQTFKVAKEMKKPVIVHAQTLKGKGYEKAEGYDENWHGVGPFDIESGEFIKKVARKNATTIYAQNLLNLAAKHKNIVGVTAAMPNGTGLDKLIEVYPERFWDVAIAEQHAVTSMAAMAKEGFKPYITIYSTFLQRAYDQVIHDCAIMNLNVVFAMDRAGIVGEDGETHEGVFDISYLNAVPNISMCAPRSEESFAKILEYSYEHCGPLAVRYPRGNFILDDEFGCENVEFAKANLLVDNGSNTSFIGYGNGVGRAYEVMQILTDLKPNLIDLVFAKPLDREFLLNLASYSKIWYIFSDSAKKGGVGEILSSFLQDEKIFDVKVISFELPDIFIPHGKTPDVERNLGVDARSLSEKILNNKKS</sequence>
<keyword evidence="9 10" id="KW-0414">Isoprene biosynthesis</keyword>
<dbReference type="PANTHER" id="PTHR43322">
    <property type="entry name" value="1-D-DEOXYXYLULOSE 5-PHOSPHATE SYNTHASE-RELATED"/>
    <property type="match status" value="1"/>
</dbReference>
<comment type="catalytic activity">
    <reaction evidence="10">
        <text>D-glyceraldehyde 3-phosphate + pyruvate + H(+) = 1-deoxy-D-xylulose 5-phosphate + CO2</text>
        <dbReference type="Rhea" id="RHEA:12605"/>
        <dbReference type="ChEBI" id="CHEBI:15361"/>
        <dbReference type="ChEBI" id="CHEBI:15378"/>
        <dbReference type="ChEBI" id="CHEBI:16526"/>
        <dbReference type="ChEBI" id="CHEBI:57792"/>
        <dbReference type="ChEBI" id="CHEBI:59776"/>
        <dbReference type="EC" id="2.2.1.7"/>
    </reaction>
</comment>
<organism evidence="12 13">
    <name type="scientific">Campylobacter geochelonis</name>
    <dbReference type="NCBI Taxonomy" id="1780362"/>
    <lineage>
        <taxon>Bacteria</taxon>
        <taxon>Pseudomonadati</taxon>
        <taxon>Campylobacterota</taxon>
        <taxon>Epsilonproteobacteria</taxon>
        <taxon>Campylobacterales</taxon>
        <taxon>Campylobacteraceae</taxon>
        <taxon>Campylobacter</taxon>
    </lineage>
</organism>
<feature type="binding site" evidence="10">
    <location>
        <position position="164"/>
    </location>
    <ligand>
        <name>thiamine diphosphate</name>
        <dbReference type="ChEBI" id="CHEBI:58937"/>
    </ligand>
</feature>
<dbReference type="Gene3D" id="3.40.50.970">
    <property type="match status" value="2"/>
</dbReference>
<dbReference type="InterPro" id="IPR009014">
    <property type="entry name" value="Transketo_C/PFOR_II"/>
</dbReference>
<dbReference type="GO" id="GO:0005829">
    <property type="term" value="C:cytosol"/>
    <property type="evidence" value="ECO:0007669"/>
    <property type="project" value="TreeGrafter"/>
</dbReference>
<evidence type="ECO:0000256" key="5">
    <source>
        <dbReference type="ARBA" id="ARBA00022723"/>
    </source>
</evidence>
<comment type="function">
    <text evidence="10">Catalyzes the acyloin condensation reaction between C atoms 2 and 3 of pyruvate and glyceraldehyde 3-phosphate to yield 1-deoxy-D-xylulose-5-phosphate (DXP).</text>
</comment>
<dbReference type="SUPFAM" id="SSF52922">
    <property type="entry name" value="TK C-terminal domain-like"/>
    <property type="match status" value="1"/>
</dbReference>
<name>A0A128EAD4_9BACT</name>
<dbReference type="CDD" id="cd02007">
    <property type="entry name" value="TPP_DXS"/>
    <property type="match status" value="1"/>
</dbReference>